<dbReference type="AlphaFoldDB" id="A0A8H6VM31"/>
<dbReference type="PROSITE" id="PS50181">
    <property type="entry name" value="FBOX"/>
    <property type="match status" value="1"/>
</dbReference>
<evidence type="ECO:0000313" key="3">
    <source>
        <dbReference type="Proteomes" id="UP000660729"/>
    </source>
</evidence>
<keyword evidence="3" id="KW-1185">Reference proteome</keyword>
<feature type="domain" description="F-box" evidence="1">
    <location>
        <begin position="9"/>
        <end position="45"/>
    </location>
</feature>
<protein>
    <recommendedName>
        <fullName evidence="1">F-box domain-containing protein</fullName>
    </recommendedName>
</protein>
<dbReference type="EMBL" id="JABCIY010000040">
    <property type="protein sequence ID" value="KAF7195312.1"/>
    <property type="molecule type" value="Genomic_DNA"/>
</dbReference>
<sequence>MKILRYRPAPAFRSLPDELMQLISDRLEHKDLLNFRLVIRRTSEVGLTTLQERCRMLYLDNSRSSLQRFRDICDCPVLAKGILTIIYVARLDAIRWEKPDDEDMVSIYDEADLMGCPHEDADDLMNTYQARKLDQQRILEQGEVEAALMHAADSLHSLESIVWASRPEDIGWDGVDDHFGVANAYNRHRRWQRFGMQSGYPPNDSLSPRDRFANMLVWHGSTREDCDSPASVILAVASHAHRNPGKKLHLSFRRCTLNLLGDAFIAFAKSRRRTYRTALQHISRLTIDLMPPYSWTQDRDVLIRKFCNRWLKFIEKASHMQQLVIRGNEEHSEEAYHLLKRLMTASGDILPHLATLELRSDLVTRYGGRRFADRDWKHMYTTSELMDFIRRHRSGLKALKLQSASGVDPTTFKPTATHLQRLLEMIRSECTVLQSAKIEETFVIEDSFSNNELEKNGLEWERQHIDKSDLGQFAFHYGAKVSEYIIGRHEEGTSVCPDVYESEQDYNNRPAVLWSDLWHADYERRSVEVQAKQWRRYQEEDPGLPDREDVGEQEYLPHIRRKYVFEVSRGGDN</sequence>
<dbReference type="InterPro" id="IPR001810">
    <property type="entry name" value="F-box_dom"/>
</dbReference>
<proteinExistence type="predicted"/>
<evidence type="ECO:0000313" key="2">
    <source>
        <dbReference type="EMBL" id="KAF7195312.1"/>
    </source>
</evidence>
<reference evidence="2" key="1">
    <citation type="submission" date="2020-04" db="EMBL/GenBank/DDBJ databases">
        <title>Draft genome resource of the tomato pathogen Pseudocercospora fuligena.</title>
        <authorList>
            <person name="Zaccaron A."/>
        </authorList>
    </citation>
    <scope>NUCLEOTIDE SEQUENCE</scope>
    <source>
        <strain evidence="2">PF001</strain>
    </source>
</reference>
<accession>A0A8H6VM31</accession>
<dbReference type="Proteomes" id="UP000660729">
    <property type="component" value="Unassembled WGS sequence"/>
</dbReference>
<organism evidence="2 3">
    <name type="scientific">Pseudocercospora fuligena</name>
    <dbReference type="NCBI Taxonomy" id="685502"/>
    <lineage>
        <taxon>Eukaryota</taxon>
        <taxon>Fungi</taxon>
        <taxon>Dikarya</taxon>
        <taxon>Ascomycota</taxon>
        <taxon>Pezizomycotina</taxon>
        <taxon>Dothideomycetes</taxon>
        <taxon>Dothideomycetidae</taxon>
        <taxon>Mycosphaerellales</taxon>
        <taxon>Mycosphaerellaceae</taxon>
        <taxon>Pseudocercospora</taxon>
    </lineage>
</organism>
<name>A0A8H6VM31_9PEZI</name>
<comment type="caution">
    <text evidence="2">The sequence shown here is derived from an EMBL/GenBank/DDBJ whole genome shotgun (WGS) entry which is preliminary data.</text>
</comment>
<gene>
    <name evidence="2" type="ORF">HII31_03204</name>
</gene>
<evidence type="ECO:0000259" key="1">
    <source>
        <dbReference type="PROSITE" id="PS50181"/>
    </source>
</evidence>